<keyword evidence="4" id="KW-0967">Endosome</keyword>
<dbReference type="Pfam" id="PF09457">
    <property type="entry name" value="RBD-FIP"/>
    <property type="match status" value="1"/>
</dbReference>
<evidence type="ECO:0000259" key="8">
    <source>
        <dbReference type="PROSITE" id="PS51511"/>
    </source>
</evidence>
<keyword evidence="10" id="KW-1185">Reference proteome</keyword>
<name>W5NCQ2_LEPOC</name>
<accession>W5NCQ2</accession>
<evidence type="ECO:0000256" key="3">
    <source>
        <dbReference type="ARBA" id="ARBA00022553"/>
    </source>
</evidence>
<dbReference type="GO" id="GO:0045055">
    <property type="term" value="P:regulated exocytosis"/>
    <property type="evidence" value="ECO:0000318"/>
    <property type="project" value="GO_Central"/>
</dbReference>
<feature type="compositionally biased region" description="Basic residues" evidence="6">
    <location>
        <begin position="262"/>
        <end position="272"/>
    </location>
</feature>
<evidence type="ECO:0000313" key="9">
    <source>
        <dbReference type="Ensembl" id="ENSLOCP00000018411.1"/>
    </source>
</evidence>
<evidence type="ECO:0000256" key="5">
    <source>
        <dbReference type="ARBA" id="ARBA00022927"/>
    </source>
</evidence>
<dbReference type="SMART" id="SM00239">
    <property type="entry name" value="C2"/>
    <property type="match status" value="1"/>
</dbReference>
<dbReference type="Proteomes" id="UP000018468">
    <property type="component" value="Linkage group LG1"/>
</dbReference>
<evidence type="ECO:0000256" key="4">
    <source>
        <dbReference type="ARBA" id="ARBA00022753"/>
    </source>
</evidence>
<dbReference type="OMA" id="VKPMNTA"/>
<dbReference type="InterPro" id="IPR037245">
    <property type="entry name" value="FIP-RBD_C_sf"/>
</dbReference>
<dbReference type="CDD" id="cd08682">
    <property type="entry name" value="C2_Rab11-FIP_classI"/>
    <property type="match status" value="1"/>
</dbReference>
<dbReference type="InterPro" id="IPR037789">
    <property type="entry name" value="FIP_classI"/>
</dbReference>
<dbReference type="FunFam" id="2.60.40.150:FF:000070">
    <property type="entry name" value="rab11 family-interacting protein 2 isoform X1"/>
    <property type="match status" value="1"/>
</dbReference>
<dbReference type="PANTHER" id="PTHR15746">
    <property type="entry name" value="RAB11-RELATED"/>
    <property type="match status" value="1"/>
</dbReference>
<dbReference type="InParanoid" id="W5NCQ2"/>
<dbReference type="Gene3D" id="2.60.40.150">
    <property type="entry name" value="C2 domain"/>
    <property type="match status" value="1"/>
</dbReference>
<dbReference type="InterPro" id="IPR000008">
    <property type="entry name" value="C2_dom"/>
</dbReference>
<evidence type="ECO:0000256" key="1">
    <source>
        <dbReference type="ARBA" id="ARBA00004172"/>
    </source>
</evidence>
<sequence length="653" mass="73838">AMSLAEQSQQWYPTTVQVTVLQARNLKAKGKNGTNDAYAIIQLAKEKYSTSVVEKSPMPVWKEEATFDLPMFHQGNEQRCTLYIVVMHRALVGLDQFLGQAVINLVELQENKNRNRTEWFKLQSKEGKKEKERGEVEVDIQFKRNNMTASMFDLSAKDKPRSRIGKLKDKIRGKKKDGFSDSASAIVPSVTQVLTDSEGEGSADSPGTKKKSKLKSLFTSKSNLQRNVSQSMSTLESLPEKNSSVTSSRSSGLNIDSPEVKKKFKFLAHKRTGSNDSKSRDPLSLLGERSKRNSAEQSNLCINGRHVYTEEPEGPKASLTGSNQSLNSSGQGSVEDLRRVTERQDSGSSADSLKGFGIPSYRVESRERAPQEQQRRQEEENRLAEEKRKAEARRLSEEQSRQEELERKKQEEARKAEELKQQEEAKKSEKSSSLLNMQSIRRQDQEERVLKNEHKASPEEEKQTEKKPEQNPQQQLAQKDQDLELSSTGTKRQKKQESLISTAHTEQNVLEFRVSRLLTSNKIQSGRYSFFKLVAGKNMEGTPAANLKKPHPVKPMNSQDTQQLSSAPLERDLKLLGGREMAKTKLIERSGSGPYSQLTQEELITLVVKQQDEMSKKDSKILELEEYIDHLLVRVIEEKPSILLAMNSSKKAL</sequence>
<evidence type="ECO:0000256" key="6">
    <source>
        <dbReference type="SAM" id="MobiDB-lite"/>
    </source>
</evidence>
<dbReference type="AlphaFoldDB" id="W5NCQ2"/>
<feature type="compositionally biased region" description="Basic and acidic residues" evidence="6">
    <location>
        <begin position="441"/>
        <end position="469"/>
    </location>
</feature>
<dbReference type="InterPro" id="IPR019018">
    <property type="entry name" value="Rab-bd_FIP-RBD"/>
</dbReference>
<dbReference type="PANTHER" id="PTHR15746:SF22">
    <property type="entry name" value="RAB11 FAMILY-INTERACTING PROTEIN 1"/>
    <property type="match status" value="1"/>
</dbReference>
<feature type="domain" description="FIP-RBD" evidence="8">
    <location>
        <begin position="584"/>
        <end position="646"/>
    </location>
</feature>
<organism evidence="9 10">
    <name type="scientific">Lepisosteus oculatus</name>
    <name type="common">Spotted gar</name>
    <dbReference type="NCBI Taxonomy" id="7918"/>
    <lineage>
        <taxon>Eukaryota</taxon>
        <taxon>Metazoa</taxon>
        <taxon>Chordata</taxon>
        <taxon>Craniata</taxon>
        <taxon>Vertebrata</taxon>
        <taxon>Euteleostomi</taxon>
        <taxon>Actinopterygii</taxon>
        <taxon>Neopterygii</taxon>
        <taxon>Holostei</taxon>
        <taxon>Semionotiformes</taxon>
        <taxon>Lepisosteidae</taxon>
        <taxon>Lepisosteus</taxon>
    </lineage>
</organism>
<dbReference type="SUPFAM" id="SSF144270">
    <property type="entry name" value="Eferin C-derminal domain-like"/>
    <property type="match status" value="1"/>
</dbReference>
<evidence type="ECO:0000256" key="2">
    <source>
        <dbReference type="ARBA" id="ARBA00022448"/>
    </source>
</evidence>
<feature type="region of interest" description="Disordered" evidence="6">
    <location>
        <begin position="192"/>
        <end position="500"/>
    </location>
</feature>
<dbReference type="GeneTree" id="ENSGT00940000165511"/>
<feature type="compositionally biased region" description="Polar residues" evidence="6">
    <location>
        <begin position="556"/>
        <end position="566"/>
    </location>
</feature>
<dbReference type="PROSITE" id="PS50004">
    <property type="entry name" value="C2"/>
    <property type="match status" value="1"/>
</dbReference>
<dbReference type="Ensembl" id="ENSLOCT00000018443.1">
    <property type="protein sequence ID" value="ENSLOCP00000018411.1"/>
    <property type="gene ID" value="ENSLOCG00000014952.1"/>
</dbReference>
<comment type="subcellular location">
    <subcellularLocation>
        <location evidence="1">Recycling endosome</location>
    </subcellularLocation>
</comment>
<dbReference type="HOGENOM" id="CLU_015242_0_0_1"/>
<keyword evidence="3" id="KW-0597">Phosphoprotein</keyword>
<dbReference type="eggNOG" id="ENOG502QVT0">
    <property type="taxonomic scope" value="Eukaryota"/>
</dbReference>
<dbReference type="Pfam" id="PF00168">
    <property type="entry name" value="C2"/>
    <property type="match status" value="1"/>
</dbReference>
<dbReference type="PROSITE" id="PS51511">
    <property type="entry name" value="FIP_RBD"/>
    <property type="match status" value="1"/>
</dbReference>
<dbReference type="SUPFAM" id="SSF49562">
    <property type="entry name" value="C2 domain (Calcium/lipid-binding domain, CaLB)"/>
    <property type="match status" value="1"/>
</dbReference>
<feature type="compositionally biased region" description="Polar residues" evidence="6">
    <location>
        <begin position="223"/>
        <end position="254"/>
    </location>
</feature>
<evidence type="ECO:0000313" key="10">
    <source>
        <dbReference type="Proteomes" id="UP000018468"/>
    </source>
</evidence>
<protein>
    <recommendedName>
        <fullName evidence="11">RAB11 family interacting protein 1 (class I) a</fullName>
    </recommendedName>
</protein>
<feature type="compositionally biased region" description="Basic and acidic residues" evidence="6">
    <location>
        <begin position="335"/>
        <end position="345"/>
    </location>
</feature>
<reference evidence="10" key="1">
    <citation type="submission" date="2011-12" db="EMBL/GenBank/DDBJ databases">
        <title>The Draft Genome of Lepisosteus oculatus.</title>
        <authorList>
            <consortium name="The Broad Institute Genome Assembly &amp; Analysis Group"/>
            <consortium name="Computational R&amp;D Group"/>
            <consortium name="and Sequencing Platform"/>
            <person name="Di Palma F."/>
            <person name="Alfoldi J."/>
            <person name="Johnson J."/>
            <person name="Berlin A."/>
            <person name="Gnerre S."/>
            <person name="Jaffe D."/>
            <person name="MacCallum I."/>
            <person name="Young S."/>
            <person name="Walker B.J."/>
            <person name="Lander E.S."/>
            <person name="Lindblad-Toh K."/>
        </authorList>
    </citation>
    <scope>NUCLEOTIDE SEQUENCE [LARGE SCALE GENOMIC DNA]</scope>
</reference>
<dbReference type="STRING" id="7918.ENSLOCP00000018411"/>
<dbReference type="Gene3D" id="1.20.5.2440">
    <property type="match status" value="1"/>
</dbReference>
<dbReference type="InterPro" id="IPR035892">
    <property type="entry name" value="C2_domain_sf"/>
</dbReference>
<evidence type="ECO:0000259" key="7">
    <source>
        <dbReference type="PROSITE" id="PS50004"/>
    </source>
</evidence>
<feature type="region of interest" description="Disordered" evidence="6">
    <location>
        <begin position="546"/>
        <end position="568"/>
    </location>
</feature>
<evidence type="ECO:0008006" key="11">
    <source>
        <dbReference type="Google" id="ProtNLM"/>
    </source>
</evidence>
<feature type="domain" description="C2" evidence="7">
    <location>
        <begin position="1"/>
        <end position="120"/>
    </location>
</feature>
<dbReference type="GO" id="GO:0031267">
    <property type="term" value="F:small GTPase binding"/>
    <property type="evidence" value="ECO:0007669"/>
    <property type="project" value="InterPro"/>
</dbReference>
<reference evidence="9" key="2">
    <citation type="submission" date="2025-08" db="UniProtKB">
        <authorList>
            <consortium name="Ensembl"/>
        </authorList>
    </citation>
    <scope>IDENTIFICATION</scope>
</reference>
<proteinExistence type="predicted"/>
<keyword evidence="2" id="KW-0813">Transport</keyword>
<dbReference type="EMBL" id="AHAT01006219">
    <property type="status" value="NOT_ANNOTATED_CDS"/>
    <property type="molecule type" value="Genomic_DNA"/>
</dbReference>
<dbReference type="GO" id="GO:0015031">
    <property type="term" value="P:protein transport"/>
    <property type="evidence" value="ECO:0007669"/>
    <property type="project" value="UniProtKB-KW"/>
</dbReference>
<keyword evidence="5" id="KW-0653">Protein transport</keyword>
<dbReference type="GO" id="GO:0055037">
    <property type="term" value="C:recycling endosome"/>
    <property type="evidence" value="ECO:0007669"/>
    <property type="project" value="UniProtKB-SubCell"/>
</dbReference>
<feature type="compositionally biased region" description="Low complexity" evidence="6">
    <location>
        <begin position="318"/>
        <end position="333"/>
    </location>
</feature>
<dbReference type="Bgee" id="ENSLOCG00000014952">
    <property type="expression patterns" value="Expressed in testis and 13 other cell types or tissues"/>
</dbReference>
<feature type="compositionally biased region" description="Basic and acidic residues" evidence="6">
    <location>
        <begin position="363"/>
        <end position="430"/>
    </location>
</feature>
<dbReference type="EMBL" id="AHAT01006218">
    <property type="status" value="NOT_ANNOTATED_CDS"/>
    <property type="molecule type" value="Genomic_DNA"/>
</dbReference>
<reference evidence="9" key="3">
    <citation type="submission" date="2025-09" db="UniProtKB">
        <authorList>
            <consortium name="Ensembl"/>
        </authorList>
    </citation>
    <scope>IDENTIFICATION</scope>
</reference>